<evidence type="ECO:0000256" key="2">
    <source>
        <dbReference type="SAM" id="SignalP"/>
    </source>
</evidence>
<accession>A0ABP9NC17</accession>
<name>A0ABP9NC17_9PSEU</name>
<dbReference type="RefSeq" id="WP_345603617.1">
    <property type="nucleotide sequence ID" value="NZ_BAABJO010000003.1"/>
</dbReference>
<feature type="region of interest" description="Disordered" evidence="1">
    <location>
        <begin position="163"/>
        <end position="182"/>
    </location>
</feature>
<comment type="caution">
    <text evidence="3">The sequence shown here is derived from an EMBL/GenBank/DDBJ whole genome shotgun (WGS) entry which is preliminary data.</text>
</comment>
<organism evidence="3 4">
    <name type="scientific">Pseudonocardia adelaidensis</name>
    <dbReference type="NCBI Taxonomy" id="648754"/>
    <lineage>
        <taxon>Bacteria</taxon>
        <taxon>Bacillati</taxon>
        <taxon>Actinomycetota</taxon>
        <taxon>Actinomycetes</taxon>
        <taxon>Pseudonocardiales</taxon>
        <taxon>Pseudonocardiaceae</taxon>
        <taxon>Pseudonocardia</taxon>
    </lineage>
</organism>
<evidence type="ECO:0000256" key="1">
    <source>
        <dbReference type="SAM" id="MobiDB-lite"/>
    </source>
</evidence>
<dbReference type="EMBL" id="BAABJO010000003">
    <property type="protein sequence ID" value="GAA5114019.1"/>
    <property type="molecule type" value="Genomic_DNA"/>
</dbReference>
<keyword evidence="4" id="KW-1185">Reference proteome</keyword>
<reference evidence="4" key="1">
    <citation type="journal article" date="2019" name="Int. J. Syst. Evol. Microbiol.">
        <title>The Global Catalogue of Microorganisms (GCM) 10K type strain sequencing project: providing services to taxonomists for standard genome sequencing and annotation.</title>
        <authorList>
            <consortium name="The Broad Institute Genomics Platform"/>
            <consortium name="The Broad Institute Genome Sequencing Center for Infectious Disease"/>
            <person name="Wu L."/>
            <person name="Ma J."/>
        </authorList>
    </citation>
    <scope>NUCLEOTIDE SEQUENCE [LARGE SCALE GENOMIC DNA]</scope>
    <source>
        <strain evidence="4">JCM 18302</strain>
    </source>
</reference>
<feature type="signal peptide" evidence="2">
    <location>
        <begin position="1"/>
        <end position="25"/>
    </location>
</feature>
<proteinExistence type="predicted"/>
<keyword evidence="2" id="KW-0732">Signal</keyword>
<dbReference type="Proteomes" id="UP001500804">
    <property type="component" value="Unassembled WGS sequence"/>
</dbReference>
<evidence type="ECO:0000313" key="4">
    <source>
        <dbReference type="Proteomes" id="UP001500804"/>
    </source>
</evidence>
<protein>
    <submittedName>
        <fullName evidence="3">Uncharacterized protein</fullName>
    </submittedName>
</protein>
<sequence length="182" mass="18428">MNAARPRAAVLVVLFGVLTAGCSGAGGAQDADRRTAAAVVSALRDRGVAAAAPAWCAPGSPGAPIAPGVVAPTFHDESLPGPQDPRRIADGAVVEVLATPEAAAARRRQIADQVRLAGEFGYDEGGQPLALEHTLVAGRVVLRVAPDVRGERLAAYRAGVQEATGGADRGPPPSWGTVECLT</sequence>
<gene>
    <name evidence="3" type="ORF">GCM10023320_10480</name>
</gene>
<evidence type="ECO:0000313" key="3">
    <source>
        <dbReference type="EMBL" id="GAA5114019.1"/>
    </source>
</evidence>
<dbReference type="PROSITE" id="PS51257">
    <property type="entry name" value="PROKAR_LIPOPROTEIN"/>
    <property type="match status" value="1"/>
</dbReference>
<feature type="chain" id="PRO_5046337555" evidence="2">
    <location>
        <begin position="26"/>
        <end position="182"/>
    </location>
</feature>